<dbReference type="EMBL" id="NIVC01003588">
    <property type="protein sequence ID" value="PAA50669.1"/>
    <property type="molecule type" value="Genomic_DNA"/>
</dbReference>
<evidence type="ECO:0000313" key="1">
    <source>
        <dbReference type="EMBL" id="PAA50669.1"/>
    </source>
</evidence>
<dbReference type="AlphaFoldDB" id="A0A267DQ40"/>
<keyword evidence="2" id="KW-1185">Reference proteome</keyword>
<comment type="caution">
    <text evidence="1">The sequence shown here is derived from an EMBL/GenBank/DDBJ whole genome shotgun (WGS) entry which is preliminary data.</text>
</comment>
<accession>A0A267DQ40</accession>
<name>A0A267DQ40_9PLAT</name>
<organism evidence="1 2">
    <name type="scientific">Macrostomum lignano</name>
    <dbReference type="NCBI Taxonomy" id="282301"/>
    <lineage>
        <taxon>Eukaryota</taxon>
        <taxon>Metazoa</taxon>
        <taxon>Spiralia</taxon>
        <taxon>Lophotrochozoa</taxon>
        <taxon>Platyhelminthes</taxon>
        <taxon>Rhabditophora</taxon>
        <taxon>Macrostomorpha</taxon>
        <taxon>Macrostomida</taxon>
        <taxon>Macrostomidae</taxon>
        <taxon>Macrostomum</taxon>
    </lineage>
</organism>
<sequence>MSLTKIYKSAALSDRRAPSLSPPAASLGRIRSLPPPLLSLMPGPRPQSLPPLPKLRSSTPIRSLLAAATPTLTTTTKTLLLLMAMKLHRQQLRRGPPLQLRSLPDVAFNVATETDAAAAAAACSSASRLGHPAAGSRARICRQAASLAASERRCNDPSRGGRRWIANPHRRSAGNRRRRRRRQVVRWWKWQRRPTVGHPDACAVSTETVTLSVQLASLKAAAAAAAAAAALPDIVSQSAQGQPSSWAAHRCY</sequence>
<protein>
    <submittedName>
        <fullName evidence="1">Uncharacterized protein</fullName>
    </submittedName>
</protein>
<dbReference type="Proteomes" id="UP000215902">
    <property type="component" value="Unassembled WGS sequence"/>
</dbReference>
<reference evidence="1 2" key="1">
    <citation type="submission" date="2017-06" db="EMBL/GenBank/DDBJ databases">
        <title>A platform for efficient transgenesis in Macrostomum lignano, a flatworm model organism for stem cell research.</title>
        <authorList>
            <person name="Berezikov E."/>
        </authorList>
    </citation>
    <scope>NUCLEOTIDE SEQUENCE [LARGE SCALE GENOMIC DNA]</scope>
    <source>
        <strain evidence="1">DV1</strain>
        <tissue evidence="1">Whole organism</tissue>
    </source>
</reference>
<evidence type="ECO:0000313" key="2">
    <source>
        <dbReference type="Proteomes" id="UP000215902"/>
    </source>
</evidence>
<proteinExistence type="predicted"/>
<gene>
    <name evidence="1" type="ORF">BOX15_Mlig017546g1</name>
</gene>